<dbReference type="GO" id="GO:0005615">
    <property type="term" value="C:extracellular space"/>
    <property type="evidence" value="ECO:0007669"/>
    <property type="project" value="UniProtKB-KW"/>
</dbReference>
<dbReference type="GO" id="GO:0006955">
    <property type="term" value="P:immune response"/>
    <property type="evidence" value="ECO:0007669"/>
    <property type="project" value="InterPro"/>
</dbReference>
<keyword evidence="1" id="KW-0202">Cytokine</keyword>
<dbReference type="InterPro" id="IPR036048">
    <property type="entry name" value="Interleukin_8-like_sf"/>
</dbReference>
<keyword evidence="2" id="KW-0732">Signal</keyword>
<accession>A0A671E8F7</accession>
<evidence type="ECO:0000259" key="3">
    <source>
        <dbReference type="Pfam" id="PF00048"/>
    </source>
</evidence>
<dbReference type="OMA" id="CADPNED"/>
<feature type="signal peptide" evidence="2">
    <location>
        <begin position="1"/>
        <end position="24"/>
    </location>
</feature>
<dbReference type="Gene3D" id="2.40.50.40">
    <property type="match status" value="1"/>
</dbReference>
<organism evidence="4 5">
    <name type="scientific">Rhinolophus ferrumequinum</name>
    <name type="common">Greater horseshoe bat</name>
    <dbReference type="NCBI Taxonomy" id="59479"/>
    <lineage>
        <taxon>Eukaryota</taxon>
        <taxon>Metazoa</taxon>
        <taxon>Chordata</taxon>
        <taxon>Craniata</taxon>
        <taxon>Vertebrata</taxon>
        <taxon>Euteleostomi</taxon>
        <taxon>Mammalia</taxon>
        <taxon>Eutheria</taxon>
        <taxon>Laurasiatheria</taxon>
        <taxon>Chiroptera</taxon>
        <taxon>Yinpterochiroptera</taxon>
        <taxon>Rhinolophoidea</taxon>
        <taxon>Rhinolophidae</taxon>
        <taxon>Rhinolophinae</taxon>
        <taxon>Rhinolophus</taxon>
    </lineage>
</organism>
<reference evidence="4 5" key="2">
    <citation type="journal article" date="2018" name="Annu Rev Anim Biosci">
        <title>Bat Biology, Genomes, and the Bat1K Project: To Generate Chromosome-Level Genomes for All Living Bat Species.</title>
        <authorList>
            <person name="Teeling E.C."/>
            <person name="Vernes S.C."/>
            <person name="Davalos L.M."/>
            <person name="Ray D.A."/>
            <person name="Gilbert M.T.P."/>
            <person name="Myers E."/>
        </authorList>
    </citation>
    <scope>NUCLEOTIDE SEQUENCE</scope>
</reference>
<dbReference type="Proteomes" id="UP000472240">
    <property type="component" value="Chromosome 21"/>
</dbReference>
<reference evidence="4" key="5">
    <citation type="submission" date="2025-09" db="UniProtKB">
        <authorList>
            <consortium name="Ensembl"/>
        </authorList>
    </citation>
    <scope>IDENTIFICATION</scope>
</reference>
<evidence type="ECO:0000256" key="1">
    <source>
        <dbReference type="ARBA" id="ARBA00022514"/>
    </source>
</evidence>
<dbReference type="AlphaFoldDB" id="A0A671E8F7"/>
<feature type="domain" description="Chemokine interleukin-8-like" evidence="3">
    <location>
        <begin position="38"/>
        <end position="84"/>
    </location>
</feature>
<dbReference type="Ensembl" id="ENSRFET00010008802.1">
    <property type="protein sequence ID" value="ENSRFEP00010008003.1"/>
    <property type="gene ID" value="ENSRFEG00010005457.1"/>
</dbReference>
<proteinExistence type="predicted"/>
<dbReference type="GO" id="GO:0008009">
    <property type="term" value="F:chemokine activity"/>
    <property type="evidence" value="ECO:0007669"/>
    <property type="project" value="InterPro"/>
</dbReference>
<keyword evidence="5" id="KW-1185">Reference proteome</keyword>
<sequence>VELPVAALAALLLTMALCSQTCSASSESVLPYCFILHKFVDDTYETNSPCSKGQSSCATLGKETGRQRQVCADPREAWVQEYIPDLELNA</sequence>
<dbReference type="InterPro" id="IPR001811">
    <property type="entry name" value="Chemokine_IL8-like_dom"/>
</dbReference>
<dbReference type="InParanoid" id="A0A671E8F7"/>
<reference evidence="5" key="3">
    <citation type="submission" date="2018-12" db="EMBL/GenBank/DDBJ databases">
        <title>G10K-VGP greater horseshoe bat female genome, primary haplotype.</title>
        <authorList>
            <person name="Teeling E."/>
            <person name="Myers G."/>
            <person name="Vernes S."/>
            <person name="Pippel M."/>
            <person name="Winkler S."/>
            <person name="Fedrigo O."/>
            <person name="Rhie A."/>
            <person name="Koren S."/>
            <person name="Phillippy A."/>
            <person name="Lewin H."/>
            <person name="Damas J."/>
            <person name="Howe K."/>
            <person name="Mountcastle J."/>
            <person name="Jarvis E.D."/>
        </authorList>
    </citation>
    <scope>NUCLEOTIDE SEQUENCE [LARGE SCALE GENOMIC DNA]</scope>
</reference>
<evidence type="ECO:0000313" key="5">
    <source>
        <dbReference type="Proteomes" id="UP000472240"/>
    </source>
</evidence>
<name>A0A671E8F7_RHIFE</name>
<evidence type="ECO:0000313" key="4">
    <source>
        <dbReference type="Ensembl" id="ENSRFEP00010008003.1"/>
    </source>
</evidence>
<dbReference type="Pfam" id="PF00048">
    <property type="entry name" value="IL8"/>
    <property type="match status" value="1"/>
</dbReference>
<feature type="chain" id="PRO_5025598258" description="Chemokine interleukin-8-like domain-containing protein" evidence="2">
    <location>
        <begin position="25"/>
        <end position="90"/>
    </location>
</feature>
<reference evidence="4 5" key="1">
    <citation type="journal article" date="2015" name="Annu Rev Anim Biosci">
        <title>The Genome 10K Project: a way forward.</title>
        <authorList>
            <person name="Koepfli K.P."/>
            <person name="Paten B."/>
            <person name="O'Brien S.J."/>
            <person name="Koepfli K.P."/>
            <person name="Paten B."/>
            <person name="Antunes A."/>
            <person name="Belov K."/>
            <person name="Bustamante C."/>
            <person name="Castoe T.A."/>
            <person name="Clawson H."/>
            <person name="Crawford A.J."/>
            <person name="Diekhans M."/>
            <person name="Distel D."/>
            <person name="Durbin R."/>
            <person name="Earl D."/>
            <person name="Fujita M.K."/>
            <person name="Gamble T."/>
            <person name="Georges A."/>
            <person name="Gemmell N."/>
            <person name="Gilbert M.T."/>
            <person name="Graves J.M."/>
            <person name="Green R.E."/>
            <person name="Hickey G."/>
            <person name="Jarvis E.D."/>
            <person name="Johnson W."/>
            <person name="Komissarov A."/>
            <person name="Korf I."/>
            <person name="Kuhn R."/>
            <person name="Larkin D.M."/>
            <person name="Lewin H."/>
            <person name="Lopez J.V."/>
            <person name="Ma J."/>
            <person name="Marques-Bonet T."/>
            <person name="Miller W."/>
            <person name="Murphy R."/>
            <person name="Pevzner P."/>
            <person name="Shapiro B."/>
            <person name="Steiner C."/>
            <person name="Tamazian G."/>
            <person name="Venkatesh B."/>
            <person name="Wang J."/>
            <person name="Wayne R."/>
            <person name="Wiley E."/>
            <person name="Yang H."/>
            <person name="Zhang G."/>
            <person name="Haussler D."/>
            <person name="Ryder O."/>
            <person name="O'Brien S.J."/>
        </authorList>
    </citation>
    <scope>NUCLEOTIDE SEQUENCE</scope>
</reference>
<evidence type="ECO:0000256" key="2">
    <source>
        <dbReference type="SAM" id="SignalP"/>
    </source>
</evidence>
<dbReference type="SUPFAM" id="SSF54117">
    <property type="entry name" value="Interleukin 8-like chemokines"/>
    <property type="match status" value="1"/>
</dbReference>
<reference evidence="4" key="4">
    <citation type="submission" date="2025-08" db="UniProtKB">
        <authorList>
            <consortium name="Ensembl"/>
        </authorList>
    </citation>
    <scope>IDENTIFICATION</scope>
</reference>
<protein>
    <recommendedName>
        <fullName evidence="3">Chemokine interleukin-8-like domain-containing protein</fullName>
    </recommendedName>
</protein>